<dbReference type="AlphaFoldDB" id="A0A1H6AHE1"/>
<reference evidence="2" key="1">
    <citation type="submission" date="2016-10" db="EMBL/GenBank/DDBJ databases">
        <authorList>
            <person name="Varghese N."/>
            <person name="Submissions S."/>
        </authorList>
    </citation>
    <scope>NUCLEOTIDE SEQUENCE [LARGE SCALE GENOMIC DNA]</scope>
    <source>
        <strain evidence="2">DSM 43163</strain>
    </source>
</reference>
<evidence type="ECO:0000313" key="1">
    <source>
        <dbReference type="EMBL" id="SEG48183.1"/>
    </source>
</evidence>
<dbReference type="OrthoDB" id="5174409at2"/>
<dbReference type="EMBL" id="FNVO01000005">
    <property type="protein sequence ID" value="SEG48183.1"/>
    <property type="molecule type" value="Genomic_DNA"/>
</dbReference>
<dbReference type="Proteomes" id="UP000236723">
    <property type="component" value="Unassembled WGS sequence"/>
</dbReference>
<protein>
    <submittedName>
        <fullName evidence="1">Short chain enoyl-CoA hydratase</fullName>
    </submittedName>
</protein>
<evidence type="ECO:0000313" key="2">
    <source>
        <dbReference type="Proteomes" id="UP000236723"/>
    </source>
</evidence>
<sequence length="233" mass="24584">MTGSESGIAWVRIEGSGPHNLLDVGALSALTRKLAPFLDAPPAAVMLHGGESFSAGADLTELGRMTAEEFAGLLDAELDLYELVERLPCPTVAVIRKWCQGSAAELALACDMRIAGESARFCLPEVAAGFPAPVHRLAQLVLPGVATELVLTGRRMGAGEAAKAGLYTQVVPDAELDAAARRLAERLAGLPSPAAVATTKAWLRQARAGEPFDRADLRARATSIFSDWLDGRR</sequence>
<dbReference type="CDD" id="cd06558">
    <property type="entry name" value="crotonase-like"/>
    <property type="match status" value="1"/>
</dbReference>
<proteinExistence type="predicted"/>
<dbReference type="PANTHER" id="PTHR11941">
    <property type="entry name" value="ENOYL-COA HYDRATASE-RELATED"/>
    <property type="match status" value="1"/>
</dbReference>
<dbReference type="Pfam" id="PF00378">
    <property type="entry name" value="ECH_1"/>
    <property type="match status" value="1"/>
</dbReference>
<name>A0A1H6AHE1_9ACTN</name>
<accession>A0A1H6AHE1</accession>
<dbReference type="GO" id="GO:0003824">
    <property type="term" value="F:catalytic activity"/>
    <property type="evidence" value="ECO:0007669"/>
    <property type="project" value="UniProtKB-ARBA"/>
</dbReference>
<dbReference type="RefSeq" id="WP_103938405.1">
    <property type="nucleotide sequence ID" value="NZ_FNVO01000005.1"/>
</dbReference>
<dbReference type="InterPro" id="IPR001753">
    <property type="entry name" value="Enoyl-CoA_hydra/iso"/>
</dbReference>
<organism evidence="1 2">
    <name type="scientific">Thermomonospora echinospora</name>
    <dbReference type="NCBI Taxonomy" id="1992"/>
    <lineage>
        <taxon>Bacteria</taxon>
        <taxon>Bacillati</taxon>
        <taxon>Actinomycetota</taxon>
        <taxon>Actinomycetes</taxon>
        <taxon>Streptosporangiales</taxon>
        <taxon>Thermomonosporaceae</taxon>
        <taxon>Thermomonospora</taxon>
    </lineage>
</organism>
<gene>
    <name evidence="1" type="ORF">SAMN04489712_105461</name>
</gene>
<dbReference type="GO" id="GO:0006635">
    <property type="term" value="P:fatty acid beta-oxidation"/>
    <property type="evidence" value="ECO:0007669"/>
    <property type="project" value="TreeGrafter"/>
</dbReference>
<dbReference type="PANTHER" id="PTHR11941:SF54">
    <property type="entry name" value="ENOYL-COA HYDRATASE, MITOCHONDRIAL"/>
    <property type="match status" value="1"/>
</dbReference>
<dbReference type="SUPFAM" id="SSF52096">
    <property type="entry name" value="ClpP/crotonase"/>
    <property type="match status" value="1"/>
</dbReference>
<dbReference type="Gene3D" id="3.90.226.10">
    <property type="entry name" value="2-enoyl-CoA Hydratase, Chain A, domain 1"/>
    <property type="match status" value="1"/>
</dbReference>
<dbReference type="InterPro" id="IPR029045">
    <property type="entry name" value="ClpP/crotonase-like_dom_sf"/>
</dbReference>
<keyword evidence="2" id="KW-1185">Reference proteome</keyword>